<accession>B0X243</accession>
<evidence type="ECO:0000313" key="4">
    <source>
        <dbReference type="Proteomes" id="UP000002320"/>
    </source>
</evidence>
<dbReference type="STRING" id="7176.B0X243"/>
<dbReference type="VEuPathDB" id="VectorBase:CQUJHB004065"/>
<evidence type="ECO:0000313" key="3">
    <source>
        <dbReference type="EnsemblMetazoa" id="CPIJ013641-PA"/>
    </source>
</evidence>
<gene>
    <name evidence="3" type="primary">6046536</name>
    <name evidence="2" type="ORF">CpipJ_CPIJ013641</name>
</gene>
<sequence length="170" mass="19655">MEKQMVTLIELLLIWSTFSGVRLAGFEQQQQLCIWEMYPNMKIDASHGVFCCWPKSVHRSNPFRIITGEMFRRLYLRPRGGGGKFSQGSHAWDDDIEFGTVHRCRQHLHNEVGDVDPFYAGKYWFVLRNDEHTTLTVDGVSQSRTSRGKEFLFGKFATNSDVFVGGMPNW</sequence>
<feature type="chain" id="PRO_5014567112" evidence="1">
    <location>
        <begin position="24"/>
        <end position="170"/>
    </location>
</feature>
<dbReference type="OrthoDB" id="6275838at2759"/>
<dbReference type="Proteomes" id="UP000002320">
    <property type="component" value="Unassembled WGS sequence"/>
</dbReference>
<keyword evidence="1" id="KW-0732">Signal</keyword>
<keyword evidence="4" id="KW-1185">Reference proteome</keyword>
<dbReference type="VEuPathDB" id="VectorBase:CPIJ013641"/>
<dbReference type="EMBL" id="DS232279">
    <property type="protein sequence ID" value="EDS38973.1"/>
    <property type="molecule type" value="Genomic_DNA"/>
</dbReference>
<dbReference type="EnsemblMetazoa" id="CPIJ013641-RA">
    <property type="protein sequence ID" value="CPIJ013641-PA"/>
    <property type="gene ID" value="CPIJ013641"/>
</dbReference>
<evidence type="ECO:0000313" key="2">
    <source>
        <dbReference type="EMBL" id="EDS38973.1"/>
    </source>
</evidence>
<organism>
    <name type="scientific">Culex quinquefasciatus</name>
    <name type="common">Southern house mosquito</name>
    <name type="synonym">Culex pungens</name>
    <dbReference type="NCBI Taxonomy" id="7176"/>
    <lineage>
        <taxon>Eukaryota</taxon>
        <taxon>Metazoa</taxon>
        <taxon>Ecdysozoa</taxon>
        <taxon>Arthropoda</taxon>
        <taxon>Hexapoda</taxon>
        <taxon>Insecta</taxon>
        <taxon>Pterygota</taxon>
        <taxon>Neoptera</taxon>
        <taxon>Endopterygota</taxon>
        <taxon>Diptera</taxon>
        <taxon>Nematocera</taxon>
        <taxon>Culicoidea</taxon>
        <taxon>Culicidae</taxon>
        <taxon>Culicinae</taxon>
        <taxon>Culicini</taxon>
        <taxon>Culex</taxon>
        <taxon>Culex</taxon>
    </lineage>
</organism>
<evidence type="ECO:0000256" key="1">
    <source>
        <dbReference type="SAM" id="SignalP"/>
    </source>
</evidence>
<dbReference type="eggNOG" id="KOG3514">
    <property type="taxonomic scope" value="Eukaryota"/>
</dbReference>
<dbReference type="AlphaFoldDB" id="B0X243"/>
<protein>
    <submittedName>
        <fullName evidence="2 3">Uncharacterized protein</fullName>
    </submittedName>
</protein>
<dbReference type="HOGENOM" id="CLU_1572154_0_0_1"/>
<feature type="signal peptide" evidence="1">
    <location>
        <begin position="1"/>
        <end position="23"/>
    </location>
</feature>
<name>B0X243_CULQU</name>
<reference evidence="3" key="2">
    <citation type="submission" date="2021-02" db="UniProtKB">
        <authorList>
            <consortium name="EnsemblMetazoa"/>
        </authorList>
    </citation>
    <scope>IDENTIFICATION</scope>
    <source>
        <strain evidence="3">JHB</strain>
    </source>
</reference>
<reference evidence="2" key="1">
    <citation type="submission" date="2007-03" db="EMBL/GenBank/DDBJ databases">
        <title>Annotation of Culex pipiens quinquefasciatus.</title>
        <authorList>
            <consortium name="The Broad Institute Genome Sequencing Platform"/>
            <person name="Atkinson P.W."/>
            <person name="Hemingway J."/>
            <person name="Christensen B.M."/>
            <person name="Higgs S."/>
            <person name="Kodira C."/>
            <person name="Hannick L."/>
            <person name="Megy K."/>
            <person name="O'Leary S."/>
            <person name="Pearson M."/>
            <person name="Haas B.J."/>
            <person name="Mauceli E."/>
            <person name="Wortman J.R."/>
            <person name="Lee N.H."/>
            <person name="Guigo R."/>
            <person name="Stanke M."/>
            <person name="Alvarado L."/>
            <person name="Amedeo P."/>
            <person name="Antoine C.H."/>
            <person name="Arensburger P."/>
            <person name="Bidwell S.L."/>
            <person name="Crawford M."/>
            <person name="Camaro F."/>
            <person name="Devon K."/>
            <person name="Engels R."/>
            <person name="Hammond M."/>
            <person name="Howarth C."/>
            <person name="Koehrsen M."/>
            <person name="Lawson D."/>
            <person name="Montgomery P."/>
            <person name="Nene V."/>
            <person name="Nusbaum C."/>
            <person name="Puiu D."/>
            <person name="Romero-Severson J."/>
            <person name="Severson D.W."/>
            <person name="Shumway M."/>
            <person name="Sisk P."/>
            <person name="Stolte C."/>
            <person name="Zeng Q."/>
            <person name="Eisenstadt E."/>
            <person name="Fraser-Liggett C."/>
            <person name="Strausberg R."/>
            <person name="Galagan J."/>
            <person name="Birren B."/>
            <person name="Collins F.H."/>
        </authorList>
    </citation>
    <scope>NUCLEOTIDE SEQUENCE [LARGE SCALE GENOMIC DNA]</scope>
    <source>
        <strain evidence="2">JHB</strain>
    </source>
</reference>
<proteinExistence type="predicted"/>
<dbReference type="KEGG" id="cqu:CpipJ_CPIJ013641"/>
<dbReference type="InParanoid" id="B0X243"/>